<feature type="region of interest" description="Disordered" evidence="2">
    <location>
        <begin position="1"/>
        <end position="23"/>
    </location>
</feature>
<protein>
    <submittedName>
        <fullName evidence="4">ADP-ribose pyrophosphatase</fullName>
        <ecNumber evidence="4">3.6.1.13</ecNumber>
    </submittedName>
</protein>
<dbReference type="GO" id="GO:0005829">
    <property type="term" value="C:cytosol"/>
    <property type="evidence" value="ECO:0007669"/>
    <property type="project" value="TreeGrafter"/>
</dbReference>
<keyword evidence="5" id="KW-1185">Reference proteome</keyword>
<dbReference type="EC" id="3.6.1.13" evidence="4"/>
<dbReference type="GO" id="GO:0019693">
    <property type="term" value="P:ribose phosphate metabolic process"/>
    <property type="evidence" value="ECO:0007669"/>
    <property type="project" value="TreeGrafter"/>
</dbReference>
<dbReference type="PROSITE" id="PS51462">
    <property type="entry name" value="NUDIX"/>
    <property type="match status" value="1"/>
</dbReference>
<gene>
    <name evidence="4" type="ORF">HEB94_006442</name>
</gene>
<reference evidence="4" key="1">
    <citation type="submission" date="2020-10" db="EMBL/GenBank/DDBJ databases">
        <title>Sequencing the genomes of 1000 actinobacteria strains.</title>
        <authorList>
            <person name="Klenk H.-P."/>
        </authorList>
    </citation>
    <scope>NUCLEOTIDE SEQUENCE</scope>
    <source>
        <strain evidence="4">DSM 45354</strain>
    </source>
</reference>
<dbReference type="GO" id="GO:0047631">
    <property type="term" value="F:ADP-ribose diphosphatase activity"/>
    <property type="evidence" value="ECO:0007669"/>
    <property type="project" value="UniProtKB-EC"/>
</dbReference>
<comment type="caution">
    <text evidence="4">The sequence shown here is derived from an EMBL/GenBank/DDBJ whole genome shotgun (WGS) entry which is preliminary data.</text>
</comment>
<dbReference type="GO" id="GO:0006753">
    <property type="term" value="P:nucleoside phosphate metabolic process"/>
    <property type="evidence" value="ECO:0007669"/>
    <property type="project" value="TreeGrafter"/>
</dbReference>
<evidence type="ECO:0000256" key="1">
    <source>
        <dbReference type="ARBA" id="ARBA00022801"/>
    </source>
</evidence>
<evidence type="ECO:0000259" key="3">
    <source>
        <dbReference type="PROSITE" id="PS51462"/>
    </source>
</evidence>
<keyword evidence="1 4" id="KW-0378">Hydrolase</keyword>
<evidence type="ECO:0000313" key="5">
    <source>
        <dbReference type="Proteomes" id="UP000638648"/>
    </source>
</evidence>
<dbReference type="Proteomes" id="UP000638648">
    <property type="component" value="Unassembled WGS sequence"/>
</dbReference>
<dbReference type="AlphaFoldDB" id="A0A927MZU9"/>
<dbReference type="InterPro" id="IPR000086">
    <property type="entry name" value="NUDIX_hydrolase_dom"/>
</dbReference>
<evidence type="ECO:0000256" key="2">
    <source>
        <dbReference type="SAM" id="MobiDB-lite"/>
    </source>
</evidence>
<proteinExistence type="predicted"/>
<organism evidence="4 5">
    <name type="scientific">Actinopolymorpha pittospori</name>
    <dbReference type="NCBI Taxonomy" id="648752"/>
    <lineage>
        <taxon>Bacteria</taxon>
        <taxon>Bacillati</taxon>
        <taxon>Actinomycetota</taxon>
        <taxon>Actinomycetes</taxon>
        <taxon>Propionibacteriales</taxon>
        <taxon>Actinopolymorphaceae</taxon>
        <taxon>Actinopolymorpha</taxon>
    </lineage>
</organism>
<dbReference type="Gene3D" id="3.90.79.10">
    <property type="entry name" value="Nucleoside Triphosphate Pyrophosphohydrolase"/>
    <property type="match status" value="1"/>
</dbReference>
<name>A0A927MZU9_9ACTN</name>
<sequence length="249" mass="27662">MTAARGNGRTPEAGGELGDAPERWPVESSAFSLRTGRVIDIREDVVASGGQRFTRDVVVHPGAVGIIALDEQERMLLVRQYRHPVGQRLYEPPAGLLDIEGEDYLAAAQRELYEEGHVRARDWRVLVDAFTSPGMTTESLRIYLARGITDVPPQDRHNGIDEEADMPVSWAPLADVVAGVFAGRLHNPTLVMGSMAAWAARNGAGYDALRAGDAPWPVRDEIPYDLLARPPLRCRRFRRFASRRRTPWS</sequence>
<feature type="domain" description="Nudix hydrolase" evidence="3">
    <location>
        <begin position="59"/>
        <end position="194"/>
    </location>
</feature>
<dbReference type="InterPro" id="IPR015797">
    <property type="entry name" value="NUDIX_hydrolase-like_dom_sf"/>
</dbReference>
<dbReference type="CDD" id="cd24158">
    <property type="entry name" value="NUDIX_ADPRase_Rv1700"/>
    <property type="match status" value="1"/>
</dbReference>
<dbReference type="PANTHER" id="PTHR11839">
    <property type="entry name" value="UDP/ADP-SUGAR PYROPHOSPHATASE"/>
    <property type="match status" value="1"/>
</dbReference>
<dbReference type="RefSeq" id="WP_337918066.1">
    <property type="nucleotide sequence ID" value="NZ_BAABJL010000115.1"/>
</dbReference>
<dbReference type="SUPFAM" id="SSF55811">
    <property type="entry name" value="Nudix"/>
    <property type="match status" value="1"/>
</dbReference>
<evidence type="ECO:0000313" key="4">
    <source>
        <dbReference type="EMBL" id="MBE1609594.1"/>
    </source>
</evidence>
<dbReference type="Pfam" id="PF00293">
    <property type="entry name" value="NUDIX"/>
    <property type="match status" value="1"/>
</dbReference>
<dbReference type="PANTHER" id="PTHR11839:SF31">
    <property type="entry name" value="ADP-RIBOSE PYROPHOSPHATASE"/>
    <property type="match status" value="1"/>
</dbReference>
<accession>A0A927MZU9</accession>
<dbReference type="EMBL" id="JADBEM010000001">
    <property type="protein sequence ID" value="MBE1609594.1"/>
    <property type="molecule type" value="Genomic_DNA"/>
</dbReference>